<gene>
    <name evidence="3" type="ORF">A1Q2_00713</name>
</gene>
<dbReference type="PROSITE" id="PS50011">
    <property type="entry name" value="PROTEIN_KINASE_DOM"/>
    <property type="match status" value="1"/>
</dbReference>
<dbReference type="GO" id="GO:0044773">
    <property type="term" value="P:mitotic DNA damage checkpoint signaling"/>
    <property type="evidence" value="ECO:0007669"/>
    <property type="project" value="TreeGrafter"/>
</dbReference>
<organism evidence="3 4">
    <name type="scientific">Trichosporon asahii var. asahii (strain CBS 8904)</name>
    <name type="common">Yeast</name>
    <dbReference type="NCBI Taxonomy" id="1220162"/>
    <lineage>
        <taxon>Eukaryota</taxon>
        <taxon>Fungi</taxon>
        <taxon>Dikarya</taxon>
        <taxon>Basidiomycota</taxon>
        <taxon>Agaricomycotina</taxon>
        <taxon>Tremellomycetes</taxon>
        <taxon>Trichosporonales</taxon>
        <taxon>Trichosporonaceae</taxon>
        <taxon>Trichosporon</taxon>
    </lineage>
</organism>
<dbReference type="eggNOG" id="KOG0583">
    <property type="taxonomic scope" value="Eukaryota"/>
</dbReference>
<accession>K1VZI6</accession>
<dbReference type="GO" id="GO:0005524">
    <property type="term" value="F:ATP binding"/>
    <property type="evidence" value="ECO:0007669"/>
    <property type="project" value="InterPro"/>
</dbReference>
<keyword evidence="4" id="KW-1185">Reference proteome</keyword>
<dbReference type="HOGENOM" id="CLU_1023738_0_0_1"/>
<evidence type="ECO:0000259" key="2">
    <source>
        <dbReference type="PROSITE" id="PS50011"/>
    </source>
</evidence>
<feature type="domain" description="Protein kinase" evidence="2">
    <location>
        <begin position="1"/>
        <end position="179"/>
    </location>
</feature>
<dbReference type="PANTHER" id="PTHR44167:SF31">
    <property type="entry name" value="PROTEIN CBG02007"/>
    <property type="match status" value="1"/>
</dbReference>
<proteinExistence type="predicted"/>
<feature type="compositionally biased region" description="Low complexity" evidence="1">
    <location>
        <begin position="213"/>
        <end position="237"/>
    </location>
</feature>
<dbReference type="Pfam" id="PF00069">
    <property type="entry name" value="Pkinase"/>
    <property type="match status" value="1"/>
</dbReference>
<name>K1VZI6_TRIAC</name>
<dbReference type="PANTHER" id="PTHR44167">
    <property type="entry name" value="OVARIAN-SPECIFIC SERINE/THREONINE-PROTEIN KINASE LOK-RELATED"/>
    <property type="match status" value="1"/>
</dbReference>
<keyword evidence="3" id="KW-0808">Transferase</keyword>
<dbReference type="InterPro" id="IPR008271">
    <property type="entry name" value="Ser/Thr_kinase_AS"/>
</dbReference>
<dbReference type="Proteomes" id="UP000006757">
    <property type="component" value="Unassembled WGS sequence"/>
</dbReference>
<evidence type="ECO:0000313" key="3">
    <source>
        <dbReference type="EMBL" id="EKD04987.1"/>
    </source>
</evidence>
<reference evidence="3 4" key="1">
    <citation type="journal article" date="2012" name="Eukaryot. Cell">
        <title>Genome sequence of the Trichosporon asahii environmental strain CBS 8904.</title>
        <authorList>
            <person name="Yang R.Y."/>
            <person name="Li H.T."/>
            <person name="Zhu H."/>
            <person name="Zhou G.P."/>
            <person name="Wang M."/>
            <person name="Wang L."/>
        </authorList>
    </citation>
    <scope>NUCLEOTIDE SEQUENCE [LARGE SCALE GENOMIC DNA]</scope>
    <source>
        <strain evidence="3 4">CBS 8904</strain>
    </source>
</reference>
<dbReference type="InterPro" id="IPR011009">
    <property type="entry name" value="Kinase-like_dom_sf"/>
</dbReference>
<dbReference type="AlphaFoldDB" id="K1VZI6"/>
<dbReference type="PROSITE" id="PS00108">
    <property type="entry name" value="PROTEIN_KINASE_ST"/>
    <property type="match status" value="1"/>
</dbReference>
<dbReference type="SUPFAM" id="SSF56112">
    <property type="entry name" value="Protein kinase-like (PK-like)"/>
    <property type="match status" value="1"/>
</dbReference>
<dbReference type="Gene3D" id="1.10.510.10">
    <property type="entry name" value="Transferase(Phosphotransferase) domain 1"/>
    <property type="match status" value="1"/>
</dbReference>
<keyword evidence="3" id="KW-0418">Kinase</keyword>
<dbReference type="InterPro" id="IPR000719">
    <property type="entry name" value="Prot_kinase_dom"/>
</dbReference>
<dbReference type="OrthoDB" id="541276at2759"/>
<dbReference type="STRING" id="1220162.K1VZI6"/>
<comment type="caution">
    <text evidence="3">The sequence shown here is derived from an EMBL/GenBank/DDBJ whole genome shotgun (WGS) entry which is preliminary data.</text>
</comment>
<evidence type="ECO:0000256" key="1">
    <source>
        <dbReference type="SAM" id="MobiDB-lite"/>
    </source>
</evidence>
<dbReference type="GO" id="GO:0004674">
    <property type="term" value="F:protein serine/threonine kinase activity"/>
    <property type="evidence" value="ECO:0007669"/>
    <property type="project" value="TreeGrafter"/>
</dbReference>
<sequence length="272" mass="29920">MDRLIEEPDCVYVVMDYGEEGDLFAMITKKQRILDGVDWLHQLGIAHRDVKPENIVCSKDGTPVRIVDLGLATSESTSFEFGCGSTFYIAPECLGEWSASATSYPTRTGSTWSVADPLFLRRILPISHQCLSILTQIFTLDPEHCITLDRLRELILNIDFFTDDAHVPASRREAAHHNVPVHVSAQYTDEVYDSPSLNAEPFRADSGSPPPQRSSSGFSDGPSPSTPRRGSSGTTPRVPWDSSLSTPVFEVLSQRKGQPLSPVPFAAPAVFL</sequence>
<feature type="region of interest" description="Disordered" evidence="1">
    <location>
        <begin position="196"/>
        <end position="243"/>
    </location>
</feature>
<protein>
    <submittedName>
        <fullName evidence="3">Ran1-like protein kinase</fullName>
    </submittedName>
</protein>
<evidence type="ECO:0000313" key="4">
    <source>
        <dbReference type="Proteomes" id="UP000006757"/>
    </source>
</evidence>
<dbReference type="EMBL" id="AMBO01000168">
    <property type="protein sequence ID" value="EKD04987.1"/>
    <property type="molecule type" value="Genomic_DNA"/>
</dbReference>
<dbReference type="GO" id="GO:0005737">
    <property type="term" value="C:cytoplasm"/>
    <property type="evidence" value="ECO:0007669"/>
    <property type="project" value="TreeGrafter"/>
</dbReference>
<dbReference type="GO" id="GO:0005634">
    <property type="term" value="C:nucleus"/>
    <property type="evidence" value="ECO:0007669"/>
    <property type="project" value="TreeGrafter"/>
</dbReference>
<dbReference type="InParanoid" id="K1VZI6"/>
<dbReference type="SMART" id="SM00220">
    <property type="entry name" value="S_TKc"/>
    <property type="match status" value="1"/>
</dbReference>